<evidence type="ECO:0000256" key="1">
    <source>
        <dbReference type="ARBA" id="ARBA00022603"/>
    </source>
</evidence>
<dbReference type="EMBL" id="BAABHJ010000011">
    <property type="protein sequence ID" value="GAA4610084.1"/>
    <property type="molecule type" value="Genomic_DNA"/>
</dbReference>
<dbReference type="PANTHER" id="PTHR43861:SF1">
    <property type="entry name" value="TRANS-ACONITATE 2-METHYLTRANSFERASE"/>
    <property type="match status" value="1"/>
</dbReference>
<dbReference type="SUPFAM" id="SSF53335">
    <property type="entry name" value="S-adenosyl-L-methionine-dependent methyltransferases"/>
    <property type="match status" value="1"/>
</dbReference>
<dbReference type="InterPro" id="IPR029063">
    <property type="entry name" value="SAM-dependent_MTases_sf"/>
</dbReference>
<sequence length="289" mass="30809">MFISSVEWVVMSQIVNAVQAEAWNGYEGEHWAGHADRYDAVNSGFNRFVLEAAAIGERDRVVDIGCGNGQLTRLAARTARSGRAQGIDLSAPMLARARARAAEEGVANVTFEQADAQVHAFPAGGFDAAISRFGVMFFADPVAAFANIGRALRPDGRLAFVCLTGFEGTDLGAVFGAMAAHLPRPTGPDGRGPTSFADPARVREVLTGAGFGEVDCTRVEADQTWGRDVADAAAFIRDWGPVRYQLRQASPEAATRASDALATVLRSFARPDGVRLRGTAWLVTARRPA</sequence>
<dbReference type="GO" id="GO:0032259">
    <property type="term" value="P:methylation"/>
    <property type="evidence" value="ECO:0007669"/>
    <property type="project" value="UniProtKB-KW"/>
</dbReference>
<gene>
    <name evidence="4" type="ORF">GCM10023195_41150</name>
</gene>
<feature type="domain" description="Methyltransferase" evidence="3">
    <location>
        <begin position="61"/>
        <end position="156"/>
    </location>
</feature>
<evidence type="ECO:0000256" key="2">
    <source>
        <dbReference type="ARBA" id="ARBA00022679"/>
    </source>
</evidence>
<keyword evidence="2" id="KW-0808">Transferase</keyword>
<proteinExistence type="predicted"/>
<dbReference type="InterPro" id="IPR041698">
    <property type="entry name" value="Methyltransf_25"/>
</dbReference>
<accession>A0ABP8TJY9</accession>
<keyword evidence="1 4" id="KW-0489">Methyltransferase</keyword>
<organism evidence="4 5">
    <name type="scientific">Actinoallomurus liliacearum</name>
    <dbReference type="NCBI Taxonomy" id="1080073"/>
    <lineage>
        <taxon>Bacteria</taxon>
        <taxon>Bacillati</taxon>
        <taxon>Actinomycetota</taxon>
        <taxon>Actinomycetes</taxon>
        <taxon>Streptosporangiales</taxon>
        <taxon>Thermomonosporaceae</taxon>
        <taxon>Actinoallomurus</taxon>
    </lineage>
</organism>
<dbReference type="CDD" id="cd02440">
    <property type="entry name" value="AdoMet_MTases"/>
    <property type="match status" value="1"/>
</dbReference>
<comment type="caution">
    <text evidence="4">The sequence shown here is derived from an EMBL/GenBank/DDBJ whole genome shotgun (WGS) entry which is preliminary data.</text>
</comment>
<reference evidence="5" key="1">
    <citation type="journal article" date="2019" name="Int. J. Syst. Evol. Microbiol.">
        <title>The Global Catalogue of Microorganisms (GCM) 10K type strain sequencing project: providing services to taxonomists for standard genome sequencing and annotation.</title>
        <authorList>
            <consortium name="The Broad Institute Genomics Platform"/>
            <consortium name="The Broad Institute Genome Sequencing Center for Infectious Disease"/>
            <person name="Wu L."/>
            <person name="Ma J."/>
        </authorList>
    </citation>
    <scope>NUCLEOTIDE SEQUENCE [LARGE SCALE GENOMIC DNA]</scope>
    <source>
        <strain evidence="5">JCM 17938</strain>
    </source>
</reference>
<name>A0ABP8TJY9_9ACTN</name>
<protein>
    <submittedName>
        <fullName evidence="4">Class I SAM-dependent methyltransferase</fullName>
    </submittedName>
</protein>
<evidence type="ECO:0000313" key="5">
    <source>
        <dbReference type="Proteomes" id="UP001500212"/>
    </source>
</evidence>
<evidence type="ECO:0000313" key="4">
    <source>
        <dbReference type="EMBL" id="GAA4610084.1"/>
    </source>
</evidence>
<dbReference type="GO" id="GO:0008168">
    <property type="term" value="F:methyltransferase activity"/>
    <property type="evidence" value="ECO:0007669"/>
    <property type="project" value="UniProtKB-KW"/>
</dbReference>
<keyword evidence="5" id="KW-1185">Reference proteome</keyword>
<dbReference type="Pfam" id="PF13649">
    <property type="entry name" value="Methyltransf_25"/>
    <property type="match status" value="1"/>
</dbReference>
<dbReference type="RefSeq" id="WP_345356482.1">
    <property type="nucleotide sequence ID" value="NZ_BAABHJ010000011.1"/>
</dbReference>
<evidence type="ECO:0000259" key="3">
    <source>
        <dbReference type="Pfam" id="PF13649"/>
    </source>
</evidence>
<dbReference type="Proteomes" id="UP001500212">
    <property type="component" value="Unassembled WGS sequence"/>
</dbReference>
<dbReference type="PANTHER" id="PTHR43861">
    <property type="entry name" value="TRANS-ACONITATE 2-METHYLTRANSFERASE-RELATED"/>
    <property type="match status" value="1"/>
</dbReference>
<dbReference type="Gene3D" id="3.40.50.150">
    <property type="entry name" value="Vaccinia Virus protein VP39"/>
    <property type="match status" value="1"/>
</dbReference>